<evidence type="ECO:0000313" key="2">
    <source>
        <dbReference type="EMBL" id="PIP86437.1"/>
    </source>
</evidence>
<dbReference type="Pfam" id="PF00534">
    <property type="entry name" value="Glycos_transf_1"/>
    <property type="match status" value="1"/>
</dbReference>
<dbReference type="SUPFAM" id="SSF53756">
    <property type="entry name" value="UDP-Glycosyltransferase/glycogen phosphorylase"/>
    <property type="match status" value="1"/>
</dbReference>
<gene>
    <name evidence="2" type="ORF">COW82_02155</name>
</gene>
<dbReference type="PANTHER" id="PTHR12526">
    <property type="entry name" value="GLYCOSYLTRANSFERASE"/>
    <property type="match status" value="1"/>
</dbReference>
<proteinExistence type="predicted"/>
<evidence type="ECO:0000259" key="1">
    <source>
        <dbReference type="Pfam" id="PF00534"/>
    </source>
</evidence>
<evidence type="ECO:0000313" key="3">
    <source>
        <dbReference type="Proteomes" id="UP000231276"/>
    </source>
</evidence>
<dbReference type="GO" id="GO:0016757">
    <property type="term" value="F:glycosyltransferase activity"/>
    <property type="evidence" value="ECO:0007669"/>
    <property type="project" value="InterPro"/>
</dbReference>
<accession>A0A2H0DW85</accession>
<reference evidence="2 3" key="1">
    <citation type="submission" date="2017-09" db="EMBL/GenBank/DDBJ databases">
        <title>Depth-based differentiation of microbial function through sediment-hosted aquifers and enrichment of novel symbionts in the deep terrestrial subsurface.</title>
        <authorList>
            <person name="Probst A.J."/>
            <person name="Ladd B."/>
            <person name="Jarett J.K."/>
            <person name="Geller-Mcgrath D.E."/>
            <person name="Sieber C.M."/>
            <person name="Emerson J.B."/>
            <person name="Anantharaman K."/>
            <person name="Thomas B.C."/>
            <person name="Malmstrom R."/>
            <person name="Stieglmeier M."/>
            <person name="Klingl A."/>
            <person name="Woyke T."/>
            <person name="Ryan C.M."/>
            <person name="Banfield J.F."/>
        </authorList>
    </citation>
    <scope>NUCLEOTIDE SEQUENCE [LARGE SCALE GENOMIC DNA]</scope>
    <source>
        <strain evidence="2">CG22_combo_CG10-13_8_21_14_all_43_18</strain>
    </source>
</reference>
<organism evidence="2 3">
    <name type="scientific">Candidatus Campbellbacteria bacterium CG22_combo_CG10-13_8_21_14_all_43_18</name>
    <dbReference type="NCBI Taxonomy" id="1974530"/>
    <lineage>
        <taxon>Bacteria</taxon>
        <taxon>Candidatus Campbelliibacteriota</taxon>
    </lineage>
</organism>
<feature type="domain" description="Glycosyl transferase family 1" evidence="1">
    <location>
        <begin position="173"/>
        <end position="333"/>
    </location>
</feature>
<protein>
    <recommendedName>
        <fullName evidence="1">Glycosyl transferase family 1 domain-containing protein</fullName>
    </recommendedName>
</protein>
<dbReference type="Gene3D" id="3.40.50.2000">
    <property type="entry name" value="Glycogen Phosphorylase B"/>
    <property type="match status" value="2"/>
</dbReference>
<dbReference type="EMBL" id="PCTS01000029">
    <property type="protein sequence ID" value="PIP86437.1"/>
    <property type="molecule type" value="Genomic_DNA"/>
</dbReference>
<dbReference type="AlphaFoldDB" id="A0A2H0DW85"/>
<sequence>MKIVYLTKANLAFSRSHVFNILKTSEAIDKAIGERVVVVASKSKTKGRLLSETEVLSKHGVDASHVRILEWGSEESLVAIKNSNVIYYRDFNLYFKVRKLKKEGKVVVLEVHRTARNFLEKILWPLNLKMADIVITITNALKNKLEKHNQNIHTVFGNAYEPSLFDALRNKTKDEIRKQLSLPQNDVLITYTGQTKNYQFYNVFESIKNLPVKIVLVGVTNREDLEKEANEIGVFDKIILVERVERTEVPAYIMASDVLFVPYVREEAGAFPVKIFEYMGSGRPIVSFVNEPIKEILKSGENSLLLEPPTSDNWERALRKILGEENFANAISVKALEESKKYNWQKRGLDIVEIIKNHV</sequence>
<name>A0A2H0DW85_9BACT</name>
<dbReference type="Proteomes" id="UP000231276">
    <property type="component" value="Unassembled WGS sequence"/>
</dbReference>
<comment type="caution">
    <text evidence="2">The sequence shown here is derived from an EMBL/GenBank/DDBJ whole genome shotgun (WGS) entry which is preliminary data.</text>
</comment>
<dbReference type="InterPro" id="IPR001296">
    <property type="entry name" value="Glyco_trans_1"/>
</dbReference>